<dbReference type="AlphaFoldDB" id="A0A922ISA9"/>
<reference evidence="2" key="2">
    <citation type="journal article" date="2019" name="Gigascience">
        <title>High-quality Schistosoma haematobium genome achieved by single-molecule and long-range sequencing.</title>
        <authorList>
            <person name="Stroehlein A.J."/>
            <person name="Korhonen P.K."/>
            <person name="Chong T.M."/>
            <person name="Lim Y.L."/>
            <person name="Chan K.G."/>
            <person name="Webster B."/>
            <person name="Rollinson D."/>
            <person name="Brindley P.J."/>
            <person name="Gasser R.B."/>
            <person name="Young N.D."/>
        </authorList>
    </citation>
    <scope>NUCLEOTIDE SEQUENCE</scope>
</reference>
<reference evidence="2" key="3">
    <citation type="submission" date="2021-06" db="EMBL/GenBank/DDBJ databases">
        <title>Chromosome-level genome assembly for S. haematobium.</title>
        <authorList>
            <person name="Stroehlein A.J."/>
        </authorList>
    </citation>
    <scope>NUCLEOTIDE SEQUENCE</scope>
</reference>
<keyword evidence="3" id="KW-1185">Reference proteome</keyword>
<sequence>MGNICNFLCPQNVNRCYSTSALDASIHDSDVKLLCENEAVPISVENINDSDEHVTSVVHKESVSKHKEKSNNSTPGQLKSISPSLRGPKVIKEYVKFPFLTDNEMGHWIIKSRFMFILRGPPGSGKSFVSECIRIRFPMAKVGILSSKVYVLLIVLNGYKFLLDSMLFN</sequence>
<name>A0A922ISA9_SCHHA</name>
<accession>A0A922ISA9</accession>
<dbReference type="Proteomes" id="UP000471633">
    <property type="component" value="Unassembled WGS sequence"/>
</dbReference>
<protein>
    <recommendedName>
        <fullName evidence="4">2',3'-cyclic-nucleotide 3'-phosphodiesterase</fullName>
    </recommendedName>
</protein>
<comment type="caution">
    <text evidence="2">The sequence shown here is derived from an EMBL/GenBank/DDBJ whole genome shotgun (WGS) entry which is preliminary data.</text>
</comment>
<evidence type="ECO:0000256" key="1">
    <source>
        <dbReference type="SAM" id="MobiDB-lite"/>
    </source>
</evidence>
<evidence type="ECO:0000313" key="2">
    <source>
        <dbReference type="EMBL" id="KAH9585662.1"/>
    </source>
</evidence>
<dbReference type="CTD" id="24589825"/>
<evidence type="ECO:0008006" key="4">
    <source>
        <dbReference type="Google" id="ProtNLM"/>
    </source>
</evidence>
<gene>
    <name evidence="2" type="ORF">MS3_00006845</name>
</gene>
<dbReference type="RefSeq" id="XP_051068263.1">
    <property type="nucleotide sequence ID" value="XM_051215082.1"/>
</dbReference>
<feature type="region of interest" description="Disordered" evidence="1">
    <location>
        <begin position="61"/>
        <end position="84"/>
    </location>
</feature>
<organism evidence="2 3">
    <name type="scientific">Schistosoma haematobium</name>
    <name type="common">Blood fluke</name>
    <dbReference type="NCBI Taxonomy" id="6185"/>
    <lineage>
        <taxon>Eukaryota</taxon>
        <taxon>Metazoa</taxon>
        <taxon>Spiralia</taxon>
        <taxon>Lophotrochozoa</taxon>
        <taxon>Platyhelminthes</taxon>
        <taxon>Trematoda</taxon>
        <taxon>Digenea</taxon>
        <taxon>Strigeidida</taxon>
        <taxon>Schistosomatoidea</taxon>
        <taxon>Schistosomatidae</taxon>
        <taxon>Schistosoma</taxon>
    </lineage>
</organism>
<proteinExistence type="predicted"/>
<dbReference type="KEGG" id="shx:MS3_00006845"/>
<dbReference type="GeneID" id="24589825"/>
<feature type="compositionally biased region" description="Polar residues" evidence="1">
    <location>
        <begin position="71"/>
        <end position="83"/>
    </location>
</feature>
<dbReference type="EMBL" id="AMPZ03000004">
    <property type="protein sequence ID" value="KAH9585662.1"/>
    <property type="molecule type" value="Genomic_DNA"/>
</dbReference>
<reference evidence="2" key="1">
    <citation type="journal article" date="2012" name="Nat. Genet.">
        <title>Whole-genome sequence of Schistosoma haematobium.</title>
        <authorList>
            <person name="Young N.D."/>
            <person name="Jex A.R."/>
            <person name="Li B."/>
            <person name="Liu S."/>
            <person name="Yang L."/>
            <person name="Xiong Z."/>
            <person name="Li Y."/>
            <person name="Cantacessi C."/>
            <person name="Hall R.S."/>
            <person name="Xu X."/>
            <person name="Chen F."/>
            <person name="Wu X."/>
            <person name="Zerlotini A."/>
            <person name="Oliveira G."/>
            <person name="Hofmann A."/>
            <person name="Zhang G."/>
            <person name="Fang X."/>
            <person name="Kang Y."/>
            <person name="Campbell B.E."/>
            <person name="Loukas A."/>
            <person name="Ranganathan S."/>
            <person name="Rollinson D."/>
            <person name="Rinaldi G."/>
            <person name="Brindley P.J."/>
            <person name="Yang H."/>
            <person name="Wang J."/>
            <person name="Wang J."/>
            <person name="Gasser R.B."/>
        </authorList>
    </citation>
    <scope>NUCLEOTIDE SEQUENCE</scope>
</reference>
<evidence type="ECO:0000313" key="3">
    <source>
        <dbReference type="Proteomes" id="UP000471633"/>
    </source>
</evidence>
<reference evidence="2" key="4">
    <citation type="journal article" date="2022" name="PLoS Pathog.">
        <title>Chromosome-level genome of Schistosoma haematobium underpins genome-wide explorations of molecular variation.</title>
        <authorList>
            <person name="Stroehlein A.J."/>
            <person name="Korhonen P.K."/>
            <person name="Lee V.V."/>
            <person name="Ralph S.A."/>
            <person name="Mentink-Kane M."/>
            <person name="You H."/>
            <person name="McManus D.P."/>
            <person name="Tchuente L.T."/>
            <person name="Stothard J.R."/>
            <person name="Kaur P."/>
            <person name="Dudchenko O."/>
            <person name="Aiden E.L."/>
            <person name="Yang B."/>
            <person name="Yang H."/>
            <person name="Emery A.M."/>
            <person name="Webster B.L."/>
            <person name="Brindley P.J."/>
            <person name="Rollinson D."/>
            <person name="Chang B.C.H."/>
            <person name="Gasser R.B."/>
            <person name="Young N.D."/>
        </authorList>
    </citation>
    <scope>NUCLEOTIDE SEQUENCE</scope>
</reference>